<dbReference type="InterPro" id="IPR045175">
    <property type="entry name" value="M28_fam"/>
</dbReference>
<evidence type="ECO:0000259" key="4">
    <source>
        <dbReference type="Pfam" id="PF04389"/>
    </source>
</evidence>
<dbReference type="Pfam" id="PF04389">
    <property type="entry name" value="Peptidase_M28"/>
    <property type="match status" value="1"/>
</dbReference>
<dbReference type="Gene3D" id="3.40.630.10">
    <property type="entry name" value="Zn peptidases"/>
    <property type="match status" value="1"/>
</dbReference>
<evidence type="ECO:0000313" key="5">
    <source>
        <dbReference type="EMBL" id="OHT08093.1"/>
    </source>
</evidence>
<keyword evidence="5" id="KW-0378">Hydrolase</keyword>
<gene>
    <name evidence="5" type="ORF">TRFO_23550</name>
</gene>
<evidence type="ECO:0000313" key="6">
    <source>
        <dbReference type="Proteomes" id="UP000179807"/>
    </source>
</evidence>
<dbReference type="EMBL" id="MLAK01000678">
    <property type="protein sequence ID" value="OHT08093.1"/>
    <property type="molecule type" value="Genomic_DNA"/>
</dbReference>
<evidence type="ECO:0000256" key="3">
    <source>
        <dbReference type="SAM" id="Phobius"/>
    </source>
</evidence>
<dbReference type="PANTHER" id="PTHR12147">
    <property type="entry name" value="METALLOPEPTIDASE M28 FAMILY MEMBER"/>
    <property type="match status" value="1"/>
</dbReference>
<dbReference type="Proteomes" id="UP000179807">
    <property type="component" value="Unassembled WGS sequence"/>
</dbReference>
<dbReference type="PANTHER" id="PTHR12147:SF26">
    <property type="entry name" value="PEPTIDASE M28 DOMAIN-CONTAINING PROTEIN"/>
    <property type="match status" value="1"/>
</dbReference>
<evidence type="ECO:0000256" key="2">
    <source>
        <dbReference type="ARBA" id="ARBA00005634"/>
    </source>
</evidence>
<name>A0A1J4KFE5_9EUKA</name>
<comment type="similarity">
    <text evidence="2">Belongs to the peptidase M28 family. M28B subfamily.</text>
</comment>
<feature type="transmembrane region" description="Helical" evidence="3">
    <location>
        <begin position="194"/>
        <end position="214"/>
    </location>
</feature>
<dbReference type="GO" id="GO:0006508">
    <property type="term" value="P:proteolysis"/>
    <property type="evidence" value="ECO:0007669"/>
    <property type="project" value="InterPro"/>
</dbReference>
<feature type="transmembrane region" description="Helical" evidence="3">
    <location>
        <begin position="163"/>
        <end position="182"/>
    </location>
</feature>
<dbReference type="InterPro" id="IPR007484">
    <property type="entry name" value="Peptidase_M28"/>
</dbReference>
<comment type="cofactor">
    <cofactor evidence="1">
        <name>Zn(2+)</name>
        <dbReference type="ChEBI" id="CHEBI:29105"/>
    </cofactor>
</comment>
<keyword evidence="3" id="KW-1133">Transmembrane helix</keyword>
<keyword evidence="3" id="KW-0472">Membrane</keyword>
<dbReference type="GO" id="GO:0004177">
    <property type="term" value="F:aminopeptidase activity"/>
    <property type="evidence" value="ECO:0007669"/>
    <property type="project" value="UniProtKB-KW"/>
</dbReference>
<organism evidence="5 6">
    <name type="scientific">Tritrichomonas foetus</name>
    <dbReference type="NCBI Taxonomy" id="1144522"/>
    <lineage>
        <taxon>Eukaryota</taxon>
        <taxon>Metamonada</taxon>
        <taxon>Parabasalia</taxon>
        <taxon>Tritrichomonadida</taxon>
        <taxon>Tritrichomonadidae</taxon>
        <taxon>Tritrichomonas</taxon>
    </lineage>
</organism>
<keyword evidence="5" id="KW-0031">Aminopeptidase</keyword>
<accession>A0A1J4KFE5</accession>
<keyword evidence="5" id="KW-0645">Protease</keyword>
<keyword evidence="3" id="KW-0812">Transmembrane</keyword>
<dbReference type="SUPFAM" id="SSF53187">
    <property type="entry name" value="Zn-dependent exopeptidases"/>
    <property type="match status" value="1"/>
</dbReference>
<dbReference type="VEuPathDB" id="TrichDB:TRFO_23550"/>
<keyword evidence="6" id="KW-1185">Reference proteome</keyword>
<comment type="caution">
    <text evidence="5">The sequence shown here is derived from an EMBL/GenBank/DDBJ whole genome shotgun (WGS) entry which is preliminary data.</text>
</comment>
<feature type="transmembrane region" description="Helical" evidence="3">
    <location>
        <begin position="88"/>
        <end position="108"/>
    </location>
</feature>
<feature type="domain" description="Peptidase M28" evidence="4">
    <location>
        <begin position="220"/>
        <end position="395"/>
    </location>
</feature>
<proteinExistence type="inferred from homology"/>
<reference evidence="5" key="1">
    <citation type="submission" date="2016-10" db="EMBL/GenBank/DDBJ databases">
        <authorList>
            <person name="Benchimol M."/>
            <person name="Almeida L.G."/>
            <person name="Vasconcelos A.T."/>
            <person name="Perreira-Neves A."/>
            <person name="Rosa I.A."/>
            <person name="Tasca T."/>
            <person name="Bogo M.R."/>
            <person name="de Souza W."/>
        </authorList>
    </citation>
    <scope>NUCLEOTIDE SEQUENCE [LARGE SCALE GENOMIC DNA]</scope>
    <source>
        <strain evidence="5">K</strain>
    </source>
</reference>
<feature type="transmembrane region" description="Helical" evidence="3">
    <location>
        <begin position="62"/>
        <end position="82"/>
    </location>
</feature>
<protein>
    <submittedName>
        <fullName evidence="5">Aminopeptidase</fullName>
    </submittedName>
</protein>
<dbReference type="AlphaFoldDB" id="A0A1J4KFE5"/>
<dbReference type="GO" id="GO:0008235">
    <property type="term" value="F:metalloexopeptidase activity"/>
    <property type="evidence" value="ECO:0007669"/>
    <property type="project" value="InterPro"/>
</dbReference>
<dbReference type="GeneID" id="94837922"/>
<sequence length="403" mass="45693">MIDDTSKMAADAIDLTSEIIDKFGPRLAGSDACLKAADFIHEKLSKVCHSAHVDKFDIHPAAFLDFLNYMCISYFIGVAFMWLNMPKFTLLFSVIMFLILYLEYLLYFETYDSLYKNSNGKNVYGVIEPQGEVKNTVIFSGHHDSAHIFNFYNQPKFYLVREVIFFLITHIFILFMSFYVIYDHFYGFESNSVFYKAKLVFTFLILGIVPMLFFTNPKGTPGAGDNLAAVSMGIQLANKYAENRPKSTRLIFASYDGEECGLRGSRAFFTQHKKDFDIEHTWNYNIDCSYYIEDLKFLTTDINGSVRLSKELTGKCINIAHKLGYVQAHECGIPFLAGATDAAEAAKIGIKATTVLGVPFDGKTKVPPYHTMRDVPSAIEPAVLKAMMQIFIEFVDQLENETK</sequence>
<dbReference type="RefSeq" id="XP_068361229.1">
    <property type="nucleotide sequence ID" value="XM_068503218.1"/>
</dbReference>
<dbReference type="OrthoDB" id="76293at2759"/>
<evidence type="ECO:0000256" key="1">
    <source>
        <dbReference type="ARBA" id="ARBA00001947"/>
    </source>
</evidence>